<dbReference type="PANTHER" id="PTHR43806:SF11">
    <property type="entry name" value="CEREVISIN-RELATED"/>
    <property type="match status" value="1"/>
</dbReference>
<dbReference type="InterPro" id="IPR050131">
    <property type="entry name" value="Peptidase_S8_subtilisin-like"/>
</dbReference>
<evidence type="ECO:0000256" key="8">
    <source>
        <dbReference type="SAM" id="SignalP"/>
    </source>
</evidence>
<keyword evidence="4 6" id="KW-0378">Hydrolase</keyword>
<keyword evidence="3" id="KW-0479">Metal-binding</keyword>
<dbReference type="EMBL" id="JAPFQL010000031">
    <property type="protein sequence ID" value="MDC5697347.1"/>
    <property type="molecule type" value="Genomic_DNA"/>
</dbReference>
<dbReference type="PANTHER" id="PTHR43806">
    <property type="entry name" value="PEPTIDASE S8"/>
    <property type="match status" value="1"/>
</dbReference>
<dbReference type="PROSITE" id="PS00137">
    <property type="entry name" value="SUBTILASE_HIS"/>
    <property type="match status" value="1"/>
</dbReference>
<feature type="chain" id="PRO_5046864207" evidence="8">
    <location>
        <begin position="27"/>
        <end position="405"/>
    </location>
</feature>
<feature type="active site" description="Charge relay system" evidence="6">
    <location>
        <position position="351"/>
    </location>
</feature>
<dbReference type="InterPro" id="IPR037045">
    <property type="entry name" value="S8pro/Inhibitor_I9_sf"/>
</dbReference>
<dbReference type="RefSeq" id="WP_272461925.1">
    <property type="nucleotide sequence ID" value="NZ_JAPFQL010000031.1"/>
</dbReference>
<dbReference type="SUPFAM" id="SSF54897">
    <property type="entry name" value="Protease propeptides/inhibitors"/>
    <property type="match status" value="1"/>
</dbReference>
<dbReference type="Gene3D" id="3.40.50.200">
    <property type="entry name" value="Peptidase S8/S53 domain"/>
    <property type="match status" value="1"/>
</dbReference>
<feature type="active site" description="Charge relay system" evidence="6">
    <location>
        <position position="142"/>
    </location>
</feature>
<feature type="active site" description="Charge relay system" evidence="6">
    <location>
        <position position="173"/>
    </location>
</feature>
<feature type="signal peptide" evidence="8">
    <location>
        <begin position="1"/>
        <end position="26"/>
    </location>
</feature>
<dbReference type="Proteomes" id="UP001150259">
    <property type="component" value="Unassembled WGS sequence"/>
</dbReference>
<gene>
    <name evidence="11" type="ORF">OO014_08775</name>
</gene>
<dbReference type="InterPro" id="IPR000209">
    <property type="entry name" value="Peptidase_S8/S53_dom"/>
</dbReference>
<dbReference type="InterPro" id="IPR023828">
    <property type="entry name" value="Peptidase_S8_Ser-AS"/>
</dbReference>
<comment type="caution">
    <text evidence="11">The sequence shown here is derived from an EMBL/GenBank/DDBJ whole genome shotgun (WGS) entry which is preliminary data.</text>
</comment>
<evidence type="ECO:0000256" key="5">
    <source>
        <dbReference type="ARBA" id="ARBA00022825"/>
    </source>
</evidence>
<dbReference type="Pfam" id="PF00082">
    <property type="entry name" value="Peptidase_S8"/>
    <property type="match status" value="1"/>
</dbReference>
<protein>
    <submittedName>
        <fullName evidence="11">S8 family peptidase</fullName>
    </submittedName>
</protein>
<evidence type="ECO:0000256" key="2">
    <source>
        <dbReference type="ARBA" id="ARBA00022670"/>
    </source>
</evidence>
<dbReference type="Gene3D" id="3.30.70.80">
    <property type="entry name" value="Peptidase S8 propeptide/proteinase inhibitor I9"/>
    <property type="match status" value="1"/>
</dbReference>
<reference evidence="11 12" key="1">
    <citation type="submission" date="2022-11" db="EMBL/GenBank/DDBJ databases">
        <title>Anaerobic phenanthrene biodegradation by a DNRA strain PheN6.</title>
        <authorList>
            <person name="Zhang Z."/>
        </authorList>
    </citation>
    <scope>NUCLEOTIDE SEQUENCE [LARGE SCALE GENOMIC DNA]</scope>
    <source>
        <strain evidence="11 12">PheN6</strain>
    </source>
</reference>
<dbReference type="PROSITE" id="PS00136">
    <property type="entry name" value="SUBTILASE_ASP"/>
    <property type="match status" value="1"/>
</dbReference>
<comment type="similarity">
    <text evidence="1 6 7">Belongs to the peptidase S8 family.</text>
</comment>
<dbReference type="InterPro" id="IPR036852">
    <property type="entry name" value="Peptidase_S8/S53_dom_sf"/>
</dbReference>
<dbReference type="PRINTS" id="PR00723">
    <property type="entry name" value="SUBTILISIN"/>
</dbReference>
<dbReference type="PROSITE" id="PS00138">
    <property type="entry name" value="SUBTILASE_SER"/>
    <property type="match status" value="1"/>
</dbReference>
<sequence length="405" mass="40621">MKIKRWSTMPLLLAGALAVTSGAASAAAPSSADAARGSATYIVSLKAGADPAAVAASHARRVGASVSQVYRHALKGYAARLTPSAVRALSQDPRVAAVLPDREVHITAQTVPAGIRRIGADVSSTRAGDGRGSVDVDIAIIDTGIDPRHKDLNVVGGVNCIAGNLSYNDLNGHGTHVAGTAAAKDNKMGVVGVAPGARLWAVRVLDATGSGSWSSVLCGIDWVTAHADTIEVANMSLGGSGSEGSCTDHGMREAICRSTAAGVTYVVAAGNASMDASSSVPATFPEVIAVSAIADFDGLAGGFGTPTCAYGSDDTFAGVSNYGSDVDLAAPGVCVLSTWRGGGYRSISGTSMASPHVAGAAALYLSTHPGATPATVRTDLRAAGTFDWTGDPDGTQEPLVNVSGF</sequence>
<dbReference type="SUPFAM" id="SSF52743">
    <property type="entry name" value="Subtilisin-like"/>
    <property type="match status" value="1"/>
</dbReference>
<accession>A0ABT5GGG6</accession>
<keyword evidence="12" id="KW-1185">Reference proteome</keyword>
<dbReference type="Pfam" id="PF05922">
    <property type="entry name" value="Inhibitor_I9"/>
    <property type="match status" value="1"/>
</dbReference>
<evidence type="ECO:0000313" key="12">
    <source>
        <dbReference type="Proteomes" id="UP001150259"/>
    </source>
</evidence>
<dbReference type="InterPro" id="IPR023827">
    <property type="entry name" value="Peptidase_S8_Asp-AS"/>
</dbReference>
<dbReference type="InterPro" id="IPR010259">
    <property type="entry name" value="S8pro/Inhibitor_I9"/>
</dbReference>
<evidence type="ECO:0000256" key="6">
    <source>
        <dbReference type="PROSITE-ProRule" id="PRU01240"/>
    </source>
</evidence>
<evidence type="ECO:0000259" key="9">
    <source>
        <dbReference type="Pfam" id="PF00082"/>
    </source>
</evidence>
<dbReference type="InterPro" id="IPR022398">
    <property type="entry name" value="Peptidase_S8_His-AS"/>
</dbReference>
<dbReference type="CDD" id="cd07477">
    <property type="entry name" value="Peptidases_S8_Subtilisin_subset"/>
    <property type="match status" value="1"/>
</dbReference>
<evidence type="ECO:0000256" key="7">
    <source>
        <dbReference type="RuleBase" id="RU003355"/>
    </source>
</evidence>
<dbReference type="PROSITE" id="PS51892">
    <property type="entry name" value="SUBTILASE"/>
    <property type="match status" value="1"/>
</dbReference>
<evidence type="ECO:0000256" key="1">
    <source>
        <dbReference type="ARBA" id="ARBA00011073"/>
    </source>
</evidence>
<dbReference type="InterPro" id="IPR015500">
    <property type="entry name" value="Peptidase_S8_subtilisin-rel"/>
</dbReference>
<evidence type="ECO:0000256" key="4">
    <source>
        <dbReference type="ARBA" id="ARBA00022801"/>
    </source>
</evidence>
<feature type="domain" description="Inhibitor I9" evidence="10">
    <location>
        <begin position="40"/>
        <end position="106"/>
    </location>
</feature>
<evidence type="ECO:0000259" key="10">
    <source>
        <dbReference type="Pfam" id="PF05922"/>
    </source>
</evidence>
<name>A0ABT5GGG6_9MICO</name>
<keyword evidence="8" id="KW-0732">Signal</keyword>
<feature type="domain" description="Peptidase S8/S53" evidence="9">
    <location>
        <begin position="136"/>
        <end position="378"/>
    </location>
</feature>
<organism evidence="11 12">
    <name type="scientific">Intrasporangium calvum</name>
    <dbReference type="NCBI Taxonomy" id="53358"/>
    <lineage>
        <taxon>Bacteria</taxon>
        <taxon>Bacillati</taxon>
        <taxon>Actinomycetota</taxon>
        <taxon>Actinomycetes</taxon>
        <taxon>Micrococcales</taxon>
        <taxon>Intrasporangiaceae</taxon>
        <taxon>Intrasporangium</taxon>
    </lineage>
</organism>
<keyword evidence="5 6" id="KW-0720">Serine protease</keyword>
<dbReference type="InterPro" id="IPR034202">
    <property type="entry name" value="Subtilisin_Carlsberg-like"/>
</dbReference>
<keyword evidence="2 6" id="KW-0645">Protease</keyword>
<evidence type="ECO:0000256" key="3">
    <source>
        <dbReference type="ARBA" id="ARBA00022723"/>
    </source>
</evidence>
<evidence type="ECO:0000313" key="11">
    <source>
        <dbReference type="EMBL" id="MDC5697347.1"/>
    </source>
</evidence>
<proteinExistence type="inferred from homology"/>